<comment type="caution">
    <text evidence="3">The sequence shown here is derived from an EMBL/GenBank/DDBJ whole genome shotgun (WGS) entry which is preliminary data.</text>
</comment>
<evidence type="ECO:0000259" key="1">
    <source>
        <dbReference type="Pfam" id="PF13910"/>
    </source>
</evidence>
<evidence type="ECO:0000259" key="2">
    <source>
        <dbReference type="Pfam" id="PF24098"/>
    </source>
</evidence>
<dbReference type="InterPro" id="IPR055804">
    <property type="entry name" value="DUF7380"/>
</dbReference>
<accession>A0ABX4NNH4</accession>
<name>A0ABX4NNH4_9LEPT</name>
<gene>
    <name evidence="3" type="ORF">CH367_07850</name>
</gene>
<evidence type="ECO:0000313" key="4">
    <source>
        <dbReference type="Proteomes" id="UP000231879"/>
    </source>
</evidence>
<dbReference type="InterPro" id="IPR025209">
    <property type="entry name" value="DUF4209"/>
</dbReference>
<reference evidence="3 4" key="1">
    <citation type="submission" date="2017-07" db="EMBL/GenBank/DDBJ databases">
        <title>Leptospira spp. isolated from tropical soils.</title>
        <authorList>
            <person name="Thibeaux R."/>
            <person name="Iraola G."/>
            <person name="Ferres I."/>
            <person name="Bierque E."/>
            <person name="Girault D."/>
            <person name="Soupe-Gilbert M.-E."/>
            <person name="Picardeau M."/>
            <person name="Goarant C."/>
        </authorList>
    </citation>
    <scope>NUCLEOTIDE SEQUENCE [LARGE SCALE GENOMIC DNA]</scope>
    <source>
        <strain evidence="3 4">FH4-C-A1</strain>
    </source>
</reference>
<dbReference type="RefSeq" id="WP_100761917.1">
    <property type="nucleotide sequence ID" value="NZ_NPDS01000002.1"/>
</dbReference>
<keyword evidence="4" id="KW-1185">Reference proteome</keyword>
<organism evidence="3 4">
    <name type="scientific">Leptospira barantonii</name>
    <dbReference type="NCBI Taxonomy" id="2023184"/>
    <lineage>
        <taxon>Bacteria</taxon>
        <taxon>Pseudomonadati</taxon>
        <taxon>Spirochaetota</taxon>
        <taxon>Spirochaetia</taxon>
        <taxon>Leptospirales</taxon>
        <taxon>Leptospiraceae</taxon>
        <taxon>Leptospira</taxon>
    </lineage>
</organism>
<feature type="domain" description="DUF7380" evidence="2">
    <location>
        <begin position="30"/>
        <end position="159"/>
    </location>
</feature>
<dbReference type="EMBL" id="NPDS01000002">
    <property type="protein sequence ID" value="PJZ58283.1"/>
    <property type="molecule type" value="Genomic_DNA"/>
</dbReference>
<feature type="domain" description="DUF4209" evidence="1">
    <location>
        <begin position="479"/>
        <end position="555"/>
    </location>
</feature>
<dbReference type="Pfam" id="PF13910">
    <property type="entry name" value="DUF4209"/>
    <property type="match status" value="1"/>
</dbReference>
<dbReference type="Proteomes" id="UP000231879">
    <property type="component" value="Unassembled WGS sequence"/>
</dbReference>
<dbReference type="Pfam" id="PF24098">
    <property type="entry name" value="DUF7380"/>
    <property type="match status" value="1"/>
</dbReference>
<sequence>MHIIKILSVNLENLSFELEICSEELNISNRKKAEALEKLALEHETSLKVGNFEFIHFVAVIFNFRMNLENIENPFVNSDPIREMENLSILFKIEEFIFDLELLSRIQDFKWIFKKDYQAAKRAIDTYCKIFFEVETTWDSIDLLKRALTIASKLKDLEKVNEICDKLFTVIEIDKTAEESFKQWNLLSLYCEFQREIPNKFFQLVKEKAFLSAKEKAHDREQRYYELLARGAKKSNLEKLVRTSALLKARSLKRSAVQVIKARKSNLIAAKFIRDAIDSLNQFKVNESIRDSYYNRLMRYQEVGISNEFVTFTHSVDATDSVAAIRQKVGHSDRLIAIQAFTELYDPPSKIIALKEIKRRKDRTVFSNLFGRVSFDGRSKITASGESFYGRRNDTNNEFEADLIEFYSFNQRYYGANVIPLAIFEMNTLNYYDSEFLSSIVEKSPIIFEDQKELAISALYYGMNSELHKFAYIGVPLFENILRNLLRLAGVSVVHQESGTNIQKEYNLDSILNHQKMKNYFFESEILDFKALLVDPNGAQLRHNVAHGLHGDNLRRNPIVYYFYFLFIKVLLRFETKKNEFSEDYVI</sequence>
<proteinExistence type="predicted"/>
<evidence type="ECO:0000313" key="3">
    <source>
        <dbReference type="EMBL" id="PJZ58283.1"/>
    </source>
</evidence>
<evidence type="ECO:0008006" key="5">
    <source>
        <dbReference type="Google" id="ProtNLM"/>
    </source>
</evidence>
<protein>
    <recommendedName>
        <fullName evidence="5">DUF4209 domain-containing protein</fullName>
    </recommendedName>
</protein>